<dbReference type="PATRIC" id="fig|1144672.3.peg.1430"/>
<feature type="transmembrane region" description="Helical" evidence="5">
    <location>
        <begin position="361"/>
        <end position="379"/>
    </location>
</feature>
<dbReference type="Pfam" id="PF11846">
    <property type="entry name" value="Wzy_C_2"/>
    <property type="match status" value="1"/>
</dbReference>
<accession>N8XMQ1</accession>
<keyword evidence="3 5" id="KW-1133">Transmembrane helix</keyword>
<dbReference type="eggNOG" id="COG3307">
    <property type="taxonomic scope" value="Bacteria"/>
</dbReference>
<feature type="transmembrane region" description="Helical" evidence="5">
    <location>
        <begin position="28"/>
        <end position="47"/>
    </location>
</feature>
<feature type="domain" description="O-antigen ligase-related" evidence="6">
    <location>
        <begin position="192"/>
        <end position="344"/>
    </location>
</feature>
<dbReference type="PANTHER" id="PTHR37422:SF21">
    <property type="entry name" value="EXOQ-LIKE PROTEIN"/>
    <property type="match status" value="1"/>
</dbReference>
<feature type="domain" description="Protein glycosylation ligase" evidence="8">
    <location>
        <begin position="153"/>
        <end position="177"/>
    </location>
</feature>
<gene>
    <name evidence="9" type="ORF">F966_01498</name>
</gene>
<feature type="domain" description="Virulence factor membrane-bound polymerase C-terminal" evidence="7">
    <location>
        <begin position="366"/>
        <end position="531"/>
    </location>
</feature>
<keyword evidence="2 5" id="KW-0812">Transmembrane</keyword>
<evidence type="ECO:0000256" key="2">
    <source>
        <dbReference type="ARBA" id="ARBA00022692"/>
    </source>
</evidence>
<dbReference type="EMBL" id="APPH01000006">
    <property type="protein sequence ID" value="ENV10319.1"/>
    <property type="molecule type" value="Genomic_DNA"/>
</dbReference>
<dbReference type="STRING" id="1144672.F966_01498"/>
<keyword evidence="4 5" id="KW-0472">Membrane</keyword>
<comment type="caution">
    <text evidence="9">The sequence shown here is derived from an EMBL/GenBank/DDBJ whole genome shotgun (WGS) entry which is preliminary data.</text>
</comment>
<dbReference type="GO" id="GO:0016020">
    <property type="term" value="C:membrane"/>
    <property type="evidence" value="ECO:0007669"/>
    <property type="project" value="UniProtKB-SubCell"/>
</dbReference>
<name>N8XMQ1_9GAMM</name>
<comment type="subcellular location">
    <subcellularLocation>
        <location evidence="1">Membrane</location>
        <topology evidence="1">Multi-pass membrane protein</topology>
    </subcellularLocation>
</comment>
<dbReference type="InterPro" id="IPR021797">
    <property type="entry name" value="Wzy_C_2"/>
</dbReference>
<dbReference type="Proteomes" id="UP000013209">
    <property type="component" value="Unassembled WGS sequence"/>
</dbReference>
<organism evidence="9 10">
    <name type="scientific">Acinetobacter higginsii</name>
    <dbReference type="NCBI Taxonomy" id="70347"/>
    <lineage>
        <taxon>Bacteria</taxon>
        <taxon>Pseudomonadati</taxon>
        <taxon>Pseudomonadota</taxon>
        <taxon>Gammaproteobacteria</taxon>
        <taxon>Moraxellales</taxon>
        <taxon>Moraxellaceae</taxon>
        <taxon>Acinetobacter</taxon>
    </lineage>
</organism>
<evidence type="ECO:0000313" key="9">
    <source>
        <dbReference type="EMBL" id="ENV10319.1"/>
    </source>
</evidence>
<evidence type="ECO:0000256" key="1">
    <source>
        <dbReference type="ARBA" id="ARBA00004141"/>
    </source>
</evidence>
<feature type="transmembrane region" description="Helical" evidence="5">
    <location>
        <begin position="119"/>
        <end position="142"/>
    </location>
</feature>
<feature type="transmembrane region" description="Helical" evidence="5">
    <location>
        <begin position="205"/>
        <end position="220"/>
    </location>
</feature>
<dbReference type="Pfam" id="PF15864">
    <property type="entry name" value="PglL_A"/>
    <property type="match status" value="1"/>
</dbReference>
<feature type="transmembrane region" description="Helical" evidence="5">
    <location>
        <begin position="415"/>
        <end position="434"/>
    </location>
</feature>
<feature type="transmembrane region" description="Helical" evidence="5">
    <location>
        <begin position="331"/>
        <end position="354"/>
    </location>
</feature>
<protein>
    <recommendedName>
        <fullName evidence="11">Virulence factor membrane-bound polymerase C-terminal domain-containing protein</fullName>
    </recommendedName>
</protein>
<reference evidence="9 10" key="1">
    <citation type="submission" date="2013-02" db="EMBL/GenBank/DDBJ databases">
        <title>The Genome Sequence of Acinetobacter sp. CIP 56.2.</title>
        <authorList>
            <consortium name="The Broad Institute Genome Sequencing Platform"/>
            <consortium name="The Broad Institute Genome Sequencing Center for Infectious Disease"/>
            <person name="Cerqueira G."/>
            <person name="Feldgarden M."/>
            <person name="Courvalin P."/>
            <person name="Perichon B."/>
            <person name="Grillot-Courvalin C."/>
            <person name="Clermont D."/>
            <person name="Rocha E."/>
            <person name="Yoon E.-J."/>
            <person name="Nemec A."/>
            <person name="Walker B."/>
            <person name="Young S.K."/>
            <person name="Zeng Q."/>
            <person name="Gargeya S."/>
            <person name="Fitzgerald M."/>
            <person name="Haas B."/>
            <person name="Abouelleil A."/>
            <person name="Alvarado L."/>
            <person name="Arachchi H.M."/>
            <person name="Berlin A.M."/>
            <person name="Chapman S.B."/>
            <person name="Dewar J."/>
            <person name="Goldberg J."/>
            <person name="Griggs A."/>
            <person name="Gujja S."/>
            <person name="Hansen M."/>
            <person name="Howarth C."/>
            <person name="Imamovic A."/>
            <person name="Larimer J."/>
            <person name="McCowan C."/>
            <person name="Murphy C."/>
            <person name="Neiman D."/>
            <person name="Pearson M."/>
            <person name="Priest M."/>
            <person name="Roberts A."/>
            <person name="Saif S."/>
            <person name="Shea T."/>
            <person name="Sisk P."/>
            <person name="Sykes S."/>
            <person name="Wortman J."/>
            <person name="Nusbaum C."/>
            <person name="Birren B."/>
        </authorList>
    </citation>
    <scope>NUCLEOTIDE SEQUENCE [LARGE SCALE GENOMIC DNA]</scope>
    <source>
        <strain evidence="9 10">CIP 56.2</strain>
    </source>
</reference>
<feature type="transmembrane region" description="Helical" evidence="5">
    <location>
        <begin position="385"/>
        <end position="403"/>
    </location>
</feature>
<dbReference type="Pfam" id="PF04932">
    <property type="entry name" value="Wzy_C"/>
    <property type="match status" value="1"/>
</dbReference>
<dbReference type="InterPro" id="IPR031726">
    <property type="entry name" value="PglL_A"/>
</dbReference>
<feature type="transmembrane region" description="Helical" evidence="5">
    <location>
        <begin position="162"/>
        <end position="178"/>
    </location>
</feature>
<evidence type="ECO:0000256" key="4">
    <source>
        <dbReference type="ARBA" id="ARBA00023136"/>
    </source>
</evidence>
<feature type="transmembrane region" description="Helical" evidence="5">
    <location>
        <begin position="56"/>
        <end position="73"/>
    </location>
</feature>
<feature type="transmembrane region" description="Helical" evidence="5">
    <location>
        <begin position="79"/>
        <end position="98"/>
    </location>
</feature>
<dbReference type="HOGENOM" id="CLU_031791_1_0_6"/>
<evidence type="ECO:0000313" key="10">
    <source>
        <dbReference type="Proteomes" id="UP000013209"/>
    </source>
</evidence>
<evidence type="ECO:0000259" key="8">
    <source>
        <dbReference type="Pfam" id="PF15864"/>
    </source>
</evidence>
<dbReference type="InterPro" id="IPR051533">
    <property type="entry name" value="WaaL-like"/>
</dbReference>
<dbReference type="RefSeq" id="WP_004803946.1">
    <property type="nucleotide sequence ID" value="NZ_KB849440.1"/>
</dbReference>
<evidence type="ECO:0000256" key="5">
    <source>
        <dbReference type="SAM" id="Phobius"/>
    </source>
</evidence>
<proteinExistence type="predicted"/>
<feature type="transmembrane region" description="Helical" evidence="5">
    <location>
        <begin position="183"/>
        <end position="199"/>
    </location>
</feature>
<evidence type="ECO:0000259" key="7">
    <source>
        <dbReference type="Pfam" id="PF11846"/>
    </source>
</evidence>
<evidence type="ECO:0008006" key="11">
    <source>
        <dbReference type="Google" id="ProtNLM"/>
    </source>
</evidence>
<dbReference type="InterPro" id="IPR007016">
    <property type="entry name" value="O-antigen_ligase-rel_domated"/>
</dbReference>
<dbReference type="PANTHER" id="PTHR37422">
    <property type="entry name" value="TEICHURONIC ACID BIOSYNTHESIS PROTEIN TUAE"/>
    <property type="match status" value="1"/>
</dbReference>
<dbReference type="AlphaFoldDB" id="N8XMQ1"/>
<evidence type="ECO:0000259" key="6">
    <source>
        <dbReference type="Pfam" id="PF04932"/>
    </source>
</evidence>
<feature type="transmembrane region" description="Helical" evidence="5">
    <location>
        <begin position="232"/>
        <end position="252"/>
    </location>
</feature>
<evidence type="ECO:0000256" key="3">
    <source>
        <dbReference type="ARBA" id="ARBA00022989"/>
    </source>
</evidence>
<sequence>MQFLCFFLASVLISFAWLSPFHTYPWVTFSGELASFFAGLVLLAVFLNKKIIIPRVQLWIAPIIAVPLLQWGFGLVGDFSSALLSSLYVFGFWLMIVLGYNLSVQADQRELLMQETSKLLFGIAIVCSVMAIVQWCGLGGVINGVMQLKGDRPYANFGQPNHLATFLIMGLMGALYLYEKRVVAAYWLVPSSLLILFTIALTQSRTSWVVCLFILFYWMYKQYKQQPRFRFIQLWIWCIGFFVIAAWGLPLLTNVIETFSNSEVIQTTSLAERASSGYLRFDIWTQMLLALKEQPWLGYGWNQTSIAQISIFNLHPSHEWVISAHNVLLDILVWNGLPLGLLIIGYMAIWFFWLDRNAKDTTSVVAIMMVAAILIHAMLEFPQRYAYFLLPMGFLLGLVQAQTPKLKAVTLNKNVIRIIWLIGIILLLVIWRDYKLFQENSRLIFKKQQPTVEILGSSKILLLTQFQQRLDWINLKPQTQMSNTDLEWIDAFVKNKATPYNLKKYAQVLVYNHKFEEAEQQLFILQQLYGQTLSLPEVIEMNKQER</sequence>